<dbReference type="RefSeq" id="WP_114123102.1">
    <property type="nucleotide sequence ID" value="NZ_JPWA01000027.1"/>
</dbReference>
<dbReference type="SUPFAM" id="SSF52402">
    <property type="entry name" value="Adenine nucleotide alpha hydrolases-like"/>
    <property type="match status" value="1"/>
</dbReference>
<organism evidence="2 3">
    <name type="scientific">Thalassospira xianhensis MCCC 1A02616</name>
    <dbReference type="NCBI Taxonomy" id="1177929"/>
    <lineage>
        <taxon>Bacteria</taxon>
        <taxon>Pseudomonadati</taxon>
        <taxon>Pseudomonadota</taxon>
        <taxon>Alphaproteobacteria</taxon>
        <taxon>Rhodospirillales</taxon>
        <taxon>Thalassospiraceae</taxon>
        <taxon>Thalassospira</taxon>
    </lineage>
</organism>
<sequence>MNSFDADQELRAATTDRTFLVVVDDSDEMTKALRYACRRAQHTGGRVALLSVIQPAEFQHWMAVGDLMQEEAREDAENRINELAAYVHEQTGSMPLLFIREGRLKDELLKVLDEEEQISILVLAAGTNSDGPGPLITALTNRDVVGQLRLPLTIVPAALSEADIDALS</sequence>
<protein>
    <submittedName>
        <fullName evidence="2">Universal stress protein</fullName>
    </submittedName>
</protein>
<dbReference type="EMBL" id="JPWA01000027">
    <property type="protein sequence ID" value="RCK04574.1"/>
    <property type="molecule type" value="Genomic_DNA"/>
</dbReference>
<dbReference type="InterPro" id="IPR014729">
    <property type="entry name" value="Rossmann-like_a/b/a_fold"/>
</dbReference>
<gene>
    <name evidence="2" type="ORF">TH5_18865</name>
</gene>
<comment type="caution">
    <text evidence="2">The sequence shown here is derived from an EMBL/GenBank/DDBJ whole genome shotgun (WGS) entry which is preliminary data.</text>
</comment>
<evidence type="ECO:0000313" key="2">
    <source>
        <dbReference type="EMBL" id="RCK04574.1"/>
    </source>
</evidence>
<accession>A0A367UBB8</accession>
<feature type="domain" description="UspA" evidence="1">
    <location>
        <begin position="17"/>
        <end position="155"/>
    </location>
</feature>
<dbReference type="InterPro" id="IPR006016">
    <property type="entry name" value="UspA"/>
</dbReference>
<reference evidence="2 3" key="1">
    <citation type="submission" date="2014-07" db="EMBL/GenBank/DDBJ databases">
        <title>Draft genome sequence of Thalassospira xianhensis P-4 (MCCC 1A02616).</title>
        <authorList>
            <person name="Lai Q."/>
            <person name="Shao Z."/>
        </authorList>
    </citation>
    <scope>NUCLEOTIDE SEQUENCE [LARGE SCALE GENOMIC DNA]</scope>
    <source>
        <strain evidence="2 3">MCCC 1A02616</strain>
    </source>
</reference>
<dbReference type="Proteomes" id="UP000252419">
    <property type="component" value="Unassembled WGS sequence"/>
</dbReference>
<keyword evidence="3" id="KW-1185">Reference proteome</keyword>
<evidence type="ECO:0000313" key="3">
    <source>
        <dbReference type="Proteomes" id="UP000252419"/>
    </source>
</evidence>
<proteinExistence type="predicted"/>
<dbReference type="Gene3D" id="3.40.50.620">
    <property type="entry name" value="HUPs"/>
    <property type="match status" value="1"/>
</dbReference>
<evidence type="ECO:0000259" key="1">
    <source>
        <dbReference type="Pfam" id="PF00582"/>
    </source>
</evidence>
<dbReference type="Pfam" id="PF00582">
    <property type="entry name" value="Usp"/>
    <property type="match status" value="1"/>
</dbReference>
<name>A0A367UBB8_9PROT</name>
<dbReference type="CDD" id="cd00293">
    <property type="entry name" value="USP-like"/>
    <property type="match status" value="1"/>
</dbReference>
<dbReference type="AlphaFoldDB" id="A0A367UBB8"/>